<dbReference type="SMART" id="SM00529">
    <property type="entry name" value="HTH_DTXR"/>
    <property type="match status" value="1"/>
</dbReference>
<dbReference type="InterPro" id="IPR022687">
    <property type="entry name" value="HTH_DTXR"/>
</dbReference>
<sequence>MAEENRTESLQICSASWCGHAFQVKFVVHTGRENTRLIADYWMPFPVSPSKTKSTKAPKSFSDPESHERIRMDHSSEKAEDYVEAVAEILKSKDECRVVDLAAFFGVSHVTVTRIVKRLVGEGLLETEPYRPIHLTTKGKRLATASRKRHEVVHAFLLAIGVDEATAAHDSEGIEHHVSPMTQRCLEKATAQLTR</sequence>
<gene>
    <name evidence="16" type="primary">mntR_2</name>
    <name evidence="16" type="ORF">CA85_51360</name>
</gene>
<dbReference type="InterPro" id="IPR036388">
    <property type="entry name" value="WH-like_DNA-bd_sf"/>
</dbReference>
<comment type="caution">
    <text evidence="16">The sequence shown here is derived from an EMBL/GenBank/DDBJ whole genome shotgun (WGS) entry which is preliminary data.</text>
</comment>
<evidence type="ECO:0000256" key="13">
    <source>
        <dbReference type="ARBA" id="ARBA00032593"/>
    </source>
</evidence>
<evidence type="ECO:0000256" key="5">
    <source>
        <dbReference type="ARBA" id="ARBA00022490"/>
    </source>
</evidence>
<dbReference type="InterPro" id="IPR022689">
    <property type="entry name" value="Iron_dep_repressor"/>
</dbReference>
<keyword evidence="9" id="KW-0010">Activator</keyword>
<comment type="subunit">
    <text evidence="3">Homodimer.</text>
</comment>
<dbReference type="InterPro" id="IPR001367">
    <property type="entry name" value="Fe_dep_repressor"/>
</dbReference>
<dbReference type="Proteomes" id="UP000318053">
    <property type="component" value="Unassembled WGS sequence"/>
</dbReference>
<evidence type="ECO:0000256" key="10">
    <source>
        <dbReference type="ARBA" id="ARBA00023163"/>
    </source>
</evidence>
<evidence type="ECO:0000256" key="9">
    <source>
        <dbReference type="ARBA" id="ARBA00023159"/>
    </source>
</evidence>
<keyword evidence="5" id="KW-0963">Cytoplasm</keyword>
<evidence type="ECO:0000256" key="1">
    <source>
        <dbReference type="ARBA" id="ARBA00004496"/>
    </source>
</evidence>
<evidence type="ECO:0000256" key="6">
    <source>
        <dbReference type="ARBA" id="ARBA00022491"/>
    </source>
</evidence>
<dbReference type="GO" id="GO:0046983">
    <property type="term" value="F:protein dimerization activity"/>
    <property type="evidence" value="ECO:0007669"/>
    <property type="project" value="InterPro"/>
</dbReference>
<comment type="subcellular location">
    <subcellularLocation>
        <location evidence="1">Cytoplasm</location>
    </subcellularLocation>
</comment>
<evidence type="ECO:0000256" key="11">
    <source>
        <dbReference type="ARBA" id="ARBA00023211"/>
    </source>
</evidence>
<dbReference type="InterPro" id="IPR036421">
    <property type="entry name" value="Fe_dep_repressor_sf"/>
</dbReference>
<dbReference type="AlphaFoldDB" id="A0A5C5WMZ2"/>
<feature type="domain" description="HTH dtxR-type" evidence="15">
    <location>
        <begin position="76"/>
        <end position="136"/>
    </location>
</feature>
<dbReference type="Pfam" id="PF01325">
    <property type="entry name" value="Fe_dep_repress"/>
    <property type="match status" value="1"/>
</dbReference>
<keyword evidence="17" id="KW-1185">Reference proteome</keyword>
<feature type="region of interest" description="Disordered" evidence="14">
    <location>
        <begin position="49"/>
        <end position="75"/>
    </location>
</feature>
<keyword evidence="10" id="KW-0804">Transcription</keyword>
<feature type="compositionally biased region" description="Basic and acidic residues" evidence="14">
    <location>
        <begin position="62"/>
        <end position="75"/>
    </location>
</feature>
<evidence type="ECO:0000259" key="15">
    <source>
        <dbReference type="PROSITE" id="PS50944"/>
    </source>
</evidence>
<dbReference type="GO" id="GO:0046914">
    <property type="term" value="F:transition metal ion binding"/>
    <property type="evidence" value="ECO:0007669"/>
    <property type="project" value="InterPro"/>
</dbReference>
<proteinExistence type="inferred from homology"/>
<dbReference type="PANTHER" id="PTHR33238">
    <property type="entry name" value="IRON (METAL) DEPENDENT REPRESSOR, DTXR FAMILY"/>
    <property type="match status" value="1"/>
</dbReference>
<dbReference type="InterPro" id="IPR036390">
    <property type="entry name" value="WH_DNA-bd_sf"/>
</dbReference>
<dbReference type="Pfam" id="PF02742">
    <property type="entry name" value="Fe_dep_repr_C"/>
    <property type="match status" value="1"/>
</dbReference>
<keyword evidence="7" id="KW-0805">Transcription regulation</keyword>
<evidence type="ECO:0000313" key="17">
    <source>
        <dbReference type="Proteomes" id="UP000318053"/>
    </source>
</evidence>
<dbReference type="PROSITE" id="PS50944">
    <property type="entry name" value="HTH_DTXR"/>
    <property type="match status" value="1"/>
</dbReference>
<dbReference type="Gene3D" id="1.10.10.10">
    <property type="entry name" value="Winged helix-like DNA-binding domain superfamily/Winged helix DNA-binding domain"/>
    <property type="match status" value="1"/>
</dbReference>
<dbReference type="GO" id="GO:0003677">
    <property type="term" value="F:DNA binding"/>
    <property type="evidence" value="ECO:0007669"/>
    <property type="project" value="UniProtKB-KW"/>
</dbReference>
<evidence type="ECO:0000256" key="8">
    <source>
        <dbReference type="ARBA" id="ARBA00023125"/>
    </source>
</evidence>
<dbReference type="InterPro" id="IPR050536">
    <property type="entry name" value="DtxR_MntR_Metal-Reg"/>
</dbReference>
<evidence type="ECO:0000256" key="4">
    <source>
        <dbReference type="ARBA" id="ARBA00022386"/>
    </source>
</evidence>
<keyword evidence="6" id="KW-0678">Repressor</keyword>
<evidence type="ECO:0000256" key="12">
    <source>
        <dbReference type="ARBA" id="ARBA00025185"/>
    </source>
</evidence>
<comment type="function">
    <text evidence="12">In the presence of manganese, represses expression of mntH and mntS. Up-regulates expression of mntP.</text>
</comment>
<reference evidence="16 17" key="1">
    <citation type="submission" date="2019-02" db="EMBL/GenBank/DDBJ databases">
        <title>Deep-cultivation of Planctomycetes and their phenomic and genomic characterization uncovers novel biology.</title>
        <authorList>
            <person name="Wiegand S."/>
            <person name="Jogler M."/>
            <person name="Boedeker C."/>
            <person name="Pinto D."/>
            <person name="Vollmers J."/>
            <person name="Rivas-Marin E."/>
            <person name="Kohn T."/>
            <person name="Peeters S.H."/>
            <person name="Heuer A."/>
            <person name="Rast P."/>
            <person name="Oberbeckmann S."/>
            <person name="Bunk B."/>
            <person name="Jeske O."/>
            <person name="Meyerdierks A."/>
            <person name="Storesund J.E."/>
            <person name="Kallscheuer N."/>
            <person name="Luecker S."/>
            <person name="Lage O.M."/>
            <person name="Pohl T."/>
            <person name="Merkel B.J."/>
            <person name="Hornburger P."/>
            <person name="Mueller R.-W."/>
            <person name="Bruemmer F."/>
            <person name="Labrenz M."/>
            <person name="Spormann A.M."/>
            <person name="Op Den Camp H."/>
            <person name="Overmann J."/>
            <person name="Amann R."/>
            <person name="Jetten M.S.M."/>
            <person name="Mascher T."/>
            <person name="Medema M.H."/>
            <person name="Devos D.P."/>
            <person name="Kaster A.-K."/>
            <person name="Ovreas L."/>
            <person name="Rohde M."/>
            <person name="Galperin M.Y."/>
            <person name="Jogler C."/>
        </authorList>
    </citation>
    <scope>NUCLEOTIDE SEQUENCE [LARGE SCALE GENOMIC DNA]</scope>
    <source>
        <strain evidence="16 17">CA85</strain>
    </source>
</reference>
<evidence type="ECO:0000256" key="7">
    <source>
        <dbReference type="ARBA" id="ARBA00023015"/>
    </source>
</evidence>
<comment type="similarity">
    <text evidence="2">Belongs to the DtxR/MntR family.</text>
</comment>
<evidence type="ECO:0000256" key="2">
    <source>
        <dbReference type="ARBA" id="ARBA00007871"/>
    </source>
</evidence>
<keyword evidence="8" id="KW-0238">DNA-binding</keyword>
<keyword evidence="11" id="KW-0464">Manganese</keyword>
<organism evidence="16 17">
    <name type="scientific">Allorhodopirellula solitaria</name>
    <dbReference type="NCBI Taxonomy" id="2527987"/>
    <lineage>
        <taxon>Bacteria</taxon>
        <taxon>Pseudomonadati</taxon>
        <taxon>Planctomycetota</taxon>
        <taxon>Planctomycetia</taxon>
        <taxon>Pirellulales</taxon>
        <taxon>Pirellulaceae</taxon>
        <taxon>Allorhodopirellula</taxon>
    </lineage>
</organism>
<dbReference type="SUPFAM" id="SSF46785">
    <property type="entry name" value="Winged helix' DNA-binding domain"/>
    <property type="match status" value="1"/>
</dbReference>
<evidence type="ECO:0000256" key="3">
    <source>
        <dbReference type="ARBA" id="ARBA00011738"/>
    </source>
</evidence>
<accession>A0A5C5WMZ2</accession>
<dbReference type="EMBL" id="SJPK01000035">
    <property type="protein sequence ID" value="TWT51998.1"/>
    <property type="molecule type" value="Genomic_DNA"/>
</dbReference>
<evidence type="ECO:0000313" key="16">
    <source>
        <dbReference type="EMBL" id="TWT51998.1"/>
    </source>
</evidence>
<dbReference type="PANTHER" id="PTHR33238:SF11">
    <property type="entry name" value="TRANSCRIPTIONAL REGULATOR MNTR"/>
    <property type="match status" value="1"/>
</dbReference>
<evidence type="ECO:0000256" key="14">
    <source>
        <dbReference type="SAM" id="MobiDB-lite"/>
    </source>
</evidence>
<feature type="compositionally biased region" description="Low complexity" evidence="14">
    <location>
        <begin position="49"/>
        <end position="61"/>
    </location>
</feature>
<dbReference type="GO" id="GO:0003700">
    <property type="term" value="F:DNA-binding transcription factor activity"/>
    <property type="evidence" value="ECO:0007669"/>
    <property type="project" value="InterPro"/>
</dbReference>
<protein>
    <recommendedName>
        <fullName evidence="4">Transcriptional regulator MntR</fullName>
    </recommendedName>
    <alternativeName>
        <fullName evidence="13">Manganese transport regulator</fullName>
    </alternativeName>
</protein>
<dbReference type="Gene3D" id="1.10.60.10">
    <property type="entry name" value="Iron dependent repressor, metal binding and dimerisation domain"/>
    <property type="match status" value="1"/>
</dbReference>
<dbReference type="GO" id="GO:0005737">
    <property type="term" value="C:cytoplasm"/>
    <property type="evidence" value="ECO:0007669"/>
    <property type="project" value="UniProtKB-SubCell"/>
</dbReference>
<dbReference type="NCBIfam" id="NF008273">
    <property type="entry name" value="PRK11050.1"/>
    <property type="match status" value="1"/>
</dbReference>
<name>A0A5C5WMZ2_9BACT</name>